<dbReference type="Pfam" id="PF00316">
    <property type="entry name" value="FBPase"/>
    <property type="match status" value="1"/>
</dbReference>
<comment type="caution">
    <text evidence="14">The sequence shown here is derived from an EMBL/GenBank/DDBJ whole genome shotgun (WGS) entry which is preliminary data.</text>
</comment>
<dbReference type="EMBL" id="CASHTH010002487">
    <property type="protein sequence ID" value="CAI8030583.1"/>
    <property type="molecule type" value="Genomic_DNA"/>
</dbReference>
<evidence type="ECO:0000256" key="5">
    <source>
        <dbReference type="ARBA" id="ARBA00013093"/>
    </source>
</evidence>
<dbReference type="SUPFAM" id="SSF56655">
    <property type="entry name" value="Carbohydrate phosphatase"/>
    <property type="match status" value="1"/>
</dbReference>
<evidence type="ECO:0000313" key="14">
    <source>
        <dbReference type="EMBL" id="CAI8030583.1"/>
    </source>
</evidence>
<dbReference type="FunFam" id="3.30.540.10:FF:000002">
    <property type="entry name" value="Fructose-1,6-bisphosphatase class 1"/>
    <property type="match status" value="1"/>
</dbReference>
<comment type="catalytic activity">
    <reaction evidence="1">
        <text>beta-D-fructose 1,6-bisphosphate + H2O = beta-D-fructose 6-phosphate + phosphate</text>
        <dbReference type="Rhea" id="RHEA:11064"/>
        <dbReference type="ChEBI" id="CHEBI:15377"/>
        <dbReference type="ChEBI" id="CHEBI:32966"/>
        <dbReference type="ChEBI" id="CHEBI:43474"/>
        <dbReference type="ChEBI" id="CHEBI:57634"/>
        <dbReference type="EC" id="3.1.3.11"/>
    </reaction>
</comment>
<evidence type="ECO:0000313" key="15">
    <source>
        <dbReference type="Proteomes" id="UP001174909"/>
    </source>
</evidence>
<dbReference type="GO" id="GO:0042132">
    <property type="term" value="F:fructose 1,6-bisphosphate 1-phosphatase activity"/>
    <property type="evidence" value="ECO:0007669"/>
    <property type="project" value="UniProtKB-EC"/>
</dbReference>
<dbReference type="InterPro" id="IPR044015">
    <property type="entry name" value="FBPase_C_dom"/>
</dbReference>
<evidence type="ECO:0000256" key="2">
    <source>
        <dbReference type="ARBA" id="ARBA00001946"/>
    </source>
</evidence>
<evidence type="ECO:0000256" key="10">
    <source>
        <dbReference type="ARBA" id="ARBA00023277"/>
    </source>
</evidence>
<dbReference type="HAMAP" id="MF_01855">
    <property type="entry name" value="FBPase_class1"/>
    <property type="match status" value="1"/>
</dbReference>
<dbReference type="InterPro" id="IPR033391">
    <property type="entry name" value="FBPase_N"/>
</dbReference>
<protein>
    <recommendedName>
        <fullName evidence="5">fructose-bisphosphatase</fullName>
        <ecNumber evidence="5">3.1.3.11</ecNumber>
    </recommendedName>
</protein>
<dbReference type="InterPro" id="IPR000146">
    <property type="entry name" value="FBPase_class-1"/>
</dbReference>
<dbReference type="Gene3D" id="3.40.190.80">
    <property type="match status" value="1"/>
</dbReference>
<dbReference type="GO" id="GO:0005829">
    <property type="term" value="C:cytosol"/>
    <property type="evidence" value="ECO:0007669"/>
    <property type="project" value="TreeGrafter"/>
</dbReference>
<keyword evidence="10 11" id="KW-0119">Carbohydrate metabolism</keyword>
<evidence type="ECO:0000256" key="3">
    <source>
        <dbReference type="ARBA" id="ARBA00005215"/>
    </source>
</evidence>
<evidence type="ECO:0000256" key="7">
    <source>
        <dbReference type="ARBA" id="ARBA00022723"/>
    </source>
</evidence>
<dbReference type="Pfam" id="PF18913">
    <property type="entry name" value="FBPase_C"/>
    <property type="match status" value="1"/>
</dbReference>
<evidence type="ECO:0000259" key="13">
    <source>
        <dbReference type="Pfam" id="PF18913"/>
    </source>
</evidence>
<organism evidence="14 15">
    <name type="scientific">Geodia barretti</name>
    <name type="common">Barrett's horny sponge</name>
    <dbReference type="NCBI Taxonomy" id="519541"/>
    <lineage>
        <taxon>Eukaryota</taxon>
        <taxon>Metazoa</taxon>
        <taxon>Porifera</taxon>
        <taxon>Demospongiae</taxon>
        <taxon>Heteroscleromorpha</taxon>
        <taxon>Tetractinellida</taxon>
        <taxon>Astrophorina</taxon>
        <taxon>Geodiidae</taxon>
        <taxon>Geodia</taxon>
    </lineage>
</organism>
<accession>A0AA35SIH6</accession>
<dbReference type="PANTHER" id="PTHR11556">
    <property type="entry name" value="FRUCTOSE-1,6-BISPHOSPHATASE-RELATED"/>
    <property type="match status" value="1"/>
</dbReference>
<keyword evidence="9" id="KW-0460">Magnesium</keyword>
<feature type="domain" description="Fructose-1-6-bisphosphatase class 1 C-terminal" evidence="13">
    <location>
        <begin position="207"/>
        <end position="331"/>
    </location>
</feature>
<evidence type="ECO:0000256" key="8">
    <source>
        <dbReference type="ARBA" id="ARBA00022801"/>
    </source>
</evidence>
<evidence type="ECO:0000256" key="4">
    <source>
        <dbReference type="ARBA" id="ARBA00010941"/>
    </source>
</evidence>
<dbReference type="InterPro" id="IPR020548">
    <property type="entry name" value="Fructose_bisphosphatase_AS"/>
</dbReference>
<evidence type="ECO:0000256" key="1">
    <source>
        <dbReference type="ARBA" id="ARBA00001273"/>
    </source>
</evidence>
<gene>
    <name evidence="14" type="ORF">GBAR_LOCUS17322</name>
</gene>
<dbReference type="PIRSF" id="PIRSF500210">
    <property type="entry name" value="FBPtase"/>
    <property type="match status" value="1"/>
</dbReference>
<evidence type="ECO:0000256" key="11">
    <source>
        <dbReference type="RuleBase" id="RU000508"/>
    </source>
</evidence>
<evidence type="ECO:0000259" key="12">
    <source>
        <dbReference type="Pfam" id="PF00316"/>
    </source>
</evidence>
<dbReference type="InterPro" id="IPR028343">
    <property type="entry name" value="FBPtase"/>
</dbReference>
<keyword evidence="6" id="KW-0963">Cytoplasm</keyword>
<dbReference type="PRINTS" id="PR00115">
    <property type="entry name" value="F16BPHPHTASE"/>
</dbReference>
<dbReference type="PIRSF" id="PIRSF000904">
    <property type="entry name" value="FBPtase_SBPase"/>
    <property type="match status" value="1"/>
</dbReference>
<dbReference type="PROSITE" id="PS00124">
    <property type="entry name" value="FBPASE"/>
    <property type="match status" value="1"/>
</dbReference>
<comment type="cofactor">
    <cofactor evidence="2">
        <name>Mg(2+)</name>
        <dbReference type="ChEBI" id="CHEBI:18420"/>
    </cofactor>
</comment>
<dbReference type="Gene3D" id="3.30.540.10">
    <property type="entry name" value="Fructose-1,6-Bisphosphatase, subunit A, domain 1"/>
    <property type="match status" value="1"/>
</dbReference>
<sequence length="336" mass="37087">MTANVSPDRPIVTIQQHIIEGQQRYPGATGELSWLLSGITLATKIIQDRVRQAGLLDVLGATGTNNVQGEMVQKLDVIANETLMRCLGYRGNVGMMISEEDAEPRIVQDVGEEGRYVVLFDPLDGSSNIDVNVPIGTIFSILRRKPDIDRSDAMPHILQAGIQQVAAGYVLYGSSTVMVYTAGDGVHIFTLDPAIGAYVLTQENVQMPENGRTYSVNEAYSLTFPRGVQKYLEWAKSEEAGGYSLRYVGSLVSDFHRTLLRGGVFLYPPTQKDQFGKLRLLYEANPIAFLAEQAGGIASDGRQRILEKQPRSIHERTPLIVGNRDEAKRVLSFWGE</sequence>
<dbReference type="GO" id="GO:0030388">
    <property type="term" value="P:fructose 1,6-bisphosphate metabolic process"/>
    <property type="evidence" value="ECO:0007669"/>
    <property type="project" value="TreeGrafter"/>
</dbReference>
<comment type="similarity">
    <text evidence="4 11">Belongs to the FBPase class 1 family.</text>
</comment>
<dbReference type="EC" id="3.1.3.11" evidence="5"/>
<dbReference type="GO" id="GO:0006000">
    <property type="term" value="P:fructose metabolic process"/>
    <property type="evidence" value="ECO:0007669"/>
    <property type="project" value="TreeGrafter"/>
</dbReference>
<dbReference type="GO" id="GO:0046872">
    <property type="term" value="F:metal ion binding"/>
    <property type="evidence" value="ECO:0007669"/>
    <property type="project" value="UniProtKB-KW"/>
</dbReference>
<keyword evidence="8 11" id="KW-0378">Hydrolase</keyword>
<keyword evidence="15" id="KW-1185">Reference proteome</keyword>
<dbReference type="Proteomes" id="UP001174909">
    <property type="component" value="Unassembled WGS sequence"/>
</dbReference>
<dbReference type="GO" id="GO:0006094">
    <property type="term" value="P:gluconeogenesis"/>
    <property type="evidence" value="ECO:0007669"/>
    <property type="project" value="TreeGrafter"/>
</dbReference>
<dbReference type="CDD" id="cd00354">
    <property type="entry name" value="FBPase"/>
    <property type="match status" value="1"/>
</dbReference>
<evidence type="ECO:0000256" key="6">
    <source>
        <dbReference type="ARBA" id="ARBA00022490"/>
    </source>
</evidence>
<reference evidence="14" key="1">
    <citation type="submission" date="2023-03" db="EMBL/GenBank/DDBJ databases">
        <authorList>
            <person name="Steffen K."/>
            <person name="Cardenas P."/>
        </authorList>
    </citation>
    <scope>NUCLEOTIDE SEQUENCE</scope>
</reference>
<proteinExistence type="inferred from homology"/>
<keyword evidence="7" id="KW-0479">Metal-binding</keyword>
<dbReference type="AlphaFoldDB" id="A0AA35SIH6"/>
<feature type="domain" description="Fructose-1-6-bisphosphatase class I N-terminal" evidence="12">
    <location>
        <begin position="13"/>
        <end position="203"/>
    </location>
</feature>
<dbReference type="GO" id="GO:0006002">
    <property type="term" value="P:fructose 6-phosphate metabolic process"/>
    <property type="evidence" value="ECO:0007669"/>
    <property type="project" value="TreeGrafter"/>
</dbReference>
<dbReference type="GO" id="GO:0005986">
    <property type="term" value="P:sucrose biosynthetic process"/>
    <property type="evidence" value="ECO:0007669"/>
    <property type="project" value="TreeGrafter"/>
</dbReference>
<dbReference type="PANTHER" id="PTHR11556:SF35">
    <property type="entry name" value="SEDOHEPTULOSE-1,7-BISPHOSPHATASE, CHLOROPLASTIC"/>
    <property type="match status" value="1"/>
</dbReference>
<comment type="pathway">
    <text evidence="3">Carbohydrate biosynthesis; Calvin cycle.</text>
</comment>
<name>A0AA35SIH6_GEOBA</name>
<dbReference type="NCBIfam" id="NF006778">
    <property type="entry name" value="PRK09293.1-1"/>
    <property type="match status" value="1"/>
</dbReference>
<evidence type="ECO:0000256" key="9">
    <source>
        <dbReference type="ARBA" id="ARBA00022842"/>
    </source>
</evidence>